<keyword evidence="2" id="KW-1185">Reference proteome</keyword>
<sequence>MDLFCAKKMKGELLTIRHGASRILITGEDVKRFKQVKASLEPKGGSVTPTGPETFIVDLKHE</sequence>
<dbReference type="EMBL" id="CP014342">
    <property type="protein sequence ID" value="AMX84357.1"/>
    <property type="molecule type" value="Genomic_DNA"/>
</dbReference>
<name>A0ABM6ADG2_9BACL</name>
<proteinExistence type="predicted"/>
<dbReference type="RefSeq" id="WP_063166579.1">
    <property type="nucleotide sequence ID" value="NZ_CP014342.1"/>
</dbReference>
<gene>
    <name evidence="1" type="ORF">GS3922_12180</name>
</gene>
<evidence type="ECO:0000313" key="2">
    <source>
        <dbReference type="Proteomes" id="UP000076226"/>
    </source>
</evidence>
<dbReference type="Proteomes" id="UP000076226">
    <property type="component" value="Chromosome"/>
</dbReference>
<reference evidence="1 2" key="1">
    <citation type="submission" date="2016-02" db="EMBL/GenBank/DDBJ databases">
        <title>Complete genome sequence of Geobacillus subterraneus KCTC 3922T.</title>
        <authorList>
            <person name="Lee D.-W."/>
            <person name="Lee Y.-J."/>
            <person name="Lee S.-J."/>
            <person name="Park G.-S."/>
            <person name="Lee S.-J."/>
            <person name="Shin J.-H."/>
        </authorList>
    </citation>
    <scope>NUCLEOTIDE SEQUENCE [LARGE SCALE GENOMIC DNA]</scope>
    <source>
        <strain evidence="1 2">KCTC 3922</strain>
    </source>
</reference>
<organism evidence="1 2">
    <name type="scientific">Geobacillus subterraneus</name>
    <dbReference type="NCBI Taxonomy" id="129338"/>
    <lineage>
        <taxon>Bacteria</taxon>
        <taxon>Bacillati</taxon>
        <taxon>Bacillota</taxon>
        <taxon>Bacilli</taxon>
        <taxon>Bacillales</taxon>
        <taxon>Anoxybacillaceae</taxon>
        <taxon>Geobacillus</taxon>
    </lineage>
</organism>
<protein>
    <submittedName>
        <fullName evidence="1">Uncharacterized protein</fullName>
    </submittedName>
</protein>
<accession>A0ABM6ADG2</accession>
<evidence type="ECO:0000313" key="1">
    <source>
        <dbReference type="EMBL" id="AMX84357.1"/>
    </source>
</evidence>